<sequence>MSSRQPSPPPHQPPPPVRGSKSVDAGSNAGSPAKKAKAGSLLVGVGDPTQVETVVETLVNIIDFLSAKGKGMAHDGGY</sequence>
<proteinExistence type="predicted"/>
<evidence type="ECO:0000256" key="1">
    <source>
        <dbReference type="SAM" id="MobiDB-lite"/>
    </source>
</evidence>
<dbReference type="AlphaFoldDB" id="R7Z5I1"/>
<dbReference type="Proteomes" id="UP000016924">
    <property type="component" value="Unassembled WGS sequence"/>
</dbReference>
<keyword evidence="3" id="KW-1185">Reference proteome</keyword>
<evidence type="ECO:0000313" key="3">
    <source>
        <dbReference type="Proteomes" id="UP000016924"/>
    </source>
</evidence>
<dbReference type="HOGENOM" id="CLU_2621938_0_0_1"/>
<dbReference type="GeneID" id="19905998"/>
<reference evidence="3" key="1">
    <citation type="submission" date="2012-06" db="EMBL/GenBank/DDBJ databases">
        <title>The genome sequence of Coniosporium apollinis CBS 100218.</title>
        <authorList>
            <consortium name="The Broad Institute Genome Sequencing Platform"/>
            <person name="Cuomo C."/>
            <person name="Gorbushina A."/>
            <person name="Noack S."/>
            <person name="Walker B."/>
            <person name="Young S.K."/>
            <person name="Zeng Q."/>
            <person name="Gargeya S."/>
            <person name="Fitzgerald M."/>
            <person name="Haas B."/>
            <person name="Abouelleil A."/>
            <person name="Alvarado L."/>
            <person name="Arachchi H.M."/>
            <person name="Berlin A.M."/>
            <person name="Chapman S.B."/>
            <person name="Goldberg J."/>
            <person name="Griggs A."/>
            <person name="Gujja S."/>
            <person name="Hansen M."/>
            <person name="Howarth C."/>
            <person name="Imamovic A."/>
            <person name="Larimer J."/>
            <person name="McCowan C."/>
            <person name="Montmayeur A."/>
            <person name="Murphy C."/>
            <person name="Neiman D."/>
            <person name="Pearson M."/>
            <person name="Priest M."/>
            <person name="Roberts A."/>
            <person name="Saif S."/>
            <person name="Shea T."/>
            <person name="Sisk P."/>
            <person name="Sykes S."/>
            <person name="Wortman J."/>
            <person name="Nusbaum C."/>
            <person name="Birren B."/>
        </authorList>
    </citation>
    <scope>NUCLEOTIDE SEQUENCE [LARGE SCALE GENOMIC DNA]</scope>
    <source>
        <strain evidence="3">CBS 100218</strain>
    </source>
</reference>
<organism evidence="2 3">
    <name type="scientific">Coniosporium apollinis (strain CBS 100218)</name>
    <name type="common">Rock-inhabiting black yeast</name>
    <dbReference type="NCBI Taxonomy" id="1168221"/>
    <lineage>
        <taxon>Eukaryota</taxon>
        <taxon>Fungi</taxon>
        <taxon>Dikarya</taxon>
        <taxon>Ascomycota</taxon>
        <taxon>Pezizomycotina</taxon>
        <taxon>Dothideomycetes</taxon>
        <taxon>Dothideomycetes incertae sedis</taxon>
        <taxon>Coniosporium</taxon>
    </lineage>
</organism>
<feature type="compositionally biased region" description="Pro residues" evidence="1">
    <location>
        <begin position="1"/>
        <end position="17"/>
    </location>
</feature>
<accession>R7Z5I1</accession>
<dbReference type="RefSeq" id="XP_007784744.1">
    <property type="nucleotide sequence ID" value="XM_007786554.1"/>
</dbReference>
<gene>
    <name evidence="2" type="ORF">W97_08687</name>
</gene>
<feature type="region of interest" description="Disordered" evidence="1">
    <location>
        <begin position="1"/>
        <end position="42"/>
    </location>
</feature>
<evidence type="ECO:0000313" key="2">
    <source>
        <dbReference type="EMBL" id="EON69427.1"/>
    </source>
</evidence>
<dbReference type="EMBL" id="JH767613">
    <property type="protein sequence ID" value="EON69427.1"/>
    <property type="molecule type" value="Genomic_DNA"/>
</dbReference>
<protein>
    <submittedName>
        <fullName evidence="2">Uncharacterized protein</fullName>
    </submittedName>
</protein>
<name>R7Z5I1_CONA1</name>